<sequence>MEGWRVLFACSLSFWLFLALTWGRCRWAGDDVDRAQPQTGQIAIGRATAPPLDGRGFHPQVAYEGPPVGLSIIRSSDGNVYLSRDCVDGTDYSNSTTERIAAAFCCGRNACIKQGTCRSDQRRFRYLQLHKIRTGTRTLHTRRQSLE</sequence>
<keyword evidence="3" id="KW-1185">Reference proteome</keyword>
<accession>A0A0F4YEC8</accession>
<gene>
    <name evidence="2" type="ORF">T310_9809</name>
</gene>
<evidence type="ECO:0008006" key="4">
    <source>
        <dbReference type="Google" id="ProtNLM"/>
    </source>
</evidence>
<proteinExistence type="predicted"/>
<dbReference type="AlphaFoldDB" id="A0A0F4YEC8"/>
<evidence type="ECO:0000256" key="1">
    <source>
        <dbReference type="SAM" id="SignalP"/>
    </source>
</evidence>
<feature type="chain" id="PRO_5002481631" description="Secreted protein" evidence="1">
    <location>
        <begin position="24"/>
        <end position="147"/>
    </location>
</feature>
<organism evidence="2 3">
    <name type="scientific">Rasamsonia emersonii (strain ATCC 16479 / CBS 393.64 / IMI 116815)</name>
    <dbReference type="NCBI Taxonomy" id="1408163"/>
    <lineage>
        <taxon>Eukaryota</taxon>
        <taxon>Fungi</taxon>
        <taxon>Dikarya</taxon>
        <taxon>Ascomycota</taxon>
        <taxon>Pezizomycotina</taxon>
        <taxon>Eurotiomycetes</taxon>
        <taxon>Eurotiomycetidae</taxon>
        <taxon>Eurotiales</taxon>
        <taxon>Trichocomaceae</taxon>
        <taxon>Rasamsonia</taxon>
    </lineage>
</organism>
<reference evidence="2 3" key="1">
    <citation type="submission" date="2015-04" db="EMBL/GenBank/DDBJ databases">
        <authorList>
            <person name="Heijne W.H."/>
            <person name="Fedorova N.D."/>
            <person name="Nierman W.C."/>
            <person name="Vollebregt A.W."/>
            <person name="Zhao Z."/>
            <person name="Wu L."/>
            <person name="Kumar M."/>
            <person name="Stam H."/>
            <person name="van den Berg M.A."/>
            <person name="Pel H.J."/>
        </authorList>
    </citation>
    <scope>NUCLEOTIDE SEQUENCE [LARGE SCALE GENOMIC DNA]</scope>
    <source>
        <strain evidence="2 3">CBS 393.64</strain>
    </source>
</reference>
<dbReference type="RefSeq" id="XP_013323154.1">
    <property type="nucleotide sequence ID" value="XM_013467700.1"/>
</dbReference>
<evidence type="ECO:0000313" key="3">
    <source>
        <dbReference type="Proteomes" id="UP000053958"/>
    </source>
</evidence>
<dbReference type="EMBL" id="LASV01000752">
    <property type="protein sequence ID" value="KKA16542.1"/>
    <property type="molecule type" value="Genomic_DNA"/>
</dbReference>
<protein>
    <recommendedName>
        <fullName evidence="4">Secreted protein</fullName>
    </recommendedName>
</protein>
<comment type="caution">
    <text evidence="2">The sequence shown here is derived from an EMBL/GenBank/DDBJ whole genome shotgun (WGS) entry which is preliminary data.</text>
</comment>
<feature type="signal peptide" evidence="1">
    <location>
        <begin position="1"/>
        <end position="23"/>
    </location>
</feature>
<dbReference type="GeneID" id="25321731"/>
<name>A0A0F4YEC8_RASE3</name>
<keyword evidence="1" id="KW-0732">Signal</keyword>
<evidence type="ECO:0000313" key="2">
    <source>
        <dbReference type="EMBL" id="KKA16542.1"/>
    </source>
</evidence>
<dbReference type="Proteomes" id="UP000053958">
    <property type="component" value="Unassembled WGS sequence"/>
</dbReference>